<dbReference type="PANTHER" id="PTHR11571:SF263">
    <property type="entry name" value="GLUTATHIONE S-TRANSFERASE"/>
    <property type="match status" value="1"/>
</dbReference>
<dbReference type="SUPFAM" id="SSF52833">
    <property type="entry name" value="Thioredoxin-like"/>
    <property type="match status" value="1"/>
</dbReference>
<dbReference type="EMBL" id="LVYU01000144">
    <property type="protein sequence ID" value="KZA96931.1"/>
    <property type="molecule type" value="Genomic_DNA"/>
</dbReference>
<dbReference type="CDD" id="cd03192">
    <property type="entry name" value="GST_C_Sigma_like"/>
    <property type="match status" value="1"/>
</dbReference>
<dbReference type="FunFam" id="1.20.1050.10:FF:000051">
    <property type="entry name" value="Glutathione S-transferase"/>
    <property type="match status" value="1"/>
</dbReference>
<dbReference type="InterPro" id="IPR036282">
    <property type="entry name" value="Glutathione-S-Trfase_C_sf"/>
</dbReference>
<dbReference type="PROSITE" id="PS50405">
    <property type="entry name" value="GST_CTER"/>
    <property type="match status" value="1"/>
</dbReference>
<dbReference type="Pfam" id="PF14497">
    <property type="entry name" value="GST_C_3"/>
    <property type="match status" value="1"/>
</dbReference>
<dbReference type="InterPro" id="IPR004046">
    <property type="entry name" value="GST_C"/>
</dbReference>
<dbReference type="Gene3D" id="1.20.1050.10">
    <property type="match status" value="1"/>
</dbReference>
<gene>
    <name evidence="3" type="ORF">A4A59_33905</name>
</gene>
<dbReference type="InterPro" id="IPR004045">
    <property type="entry name" value="Glutathione_S-Trfase_N"/>
</dbReference>
<dbReference type="PROSITE" id="PS50404">
    <property type="entry name" value="GST_NTER"/>
    <property type="match status" value="1"/>
</dbReference>
<feature type="domain" description="GST N-terminal" evidence="1">
    <location>
        <begin position="1"/>
        <end position="89"/>
    </location>
</feature>
<dbReference type="Gene3D" id="3.40.30.10">
    <property type="entry name" value="Glutaredoxin"/>
    <property type="match status" value="1"/>
</dbReference>
<dbReference type="GO" id="GO:0004364">
    <property type="term" value="F:glutathione transferase activity"/>
    <property type="evidence" value="ECO:0007669"/>
    <property type="project" value="TreeGrafter"/>
</dbReference>
<name>A0A154I944_RHILE</name>
<evidence type="ECO:0000259" key="1">
    <source>
        <dbReference type="PROSITE" id="PS50404"/>
    </source>
</evidence>
<dbReference type="SUPFAM" id="SSF47616">
    <property type="entry name" value="GST C-terminal domain-like"/>
    <property type="match status" value="1"/>
</dbReference>
<dbReference type="InterPro" id="IPR036249">
    <property type="entry name" value="Thioredoxin-like_sf"/>
</dbReference>
<proteinExistence type="predicted"/>
<dbReference type="InterPro" id="IPR010987">
    <property type="entry name" value="Glutathione-S-Trfase_C-like"/>
</dbReference>
<evidence type="ECO:0000313" key="3">
    <source>
        <dbReference type="EMBL" id="KZA96931.1"/>
    </source>
</evidence>
<feature type="domain" description="GST C-terminal" evidence="2">
    <location>
        <begin position="91"/>
        <end position="239"/>
    </location>
</feature>
<keyword evidence="3" id="KW-0808">Transferase</keyword>
<evidence type="ECO:0000259" key="2">
    <source>
        <dbReference type="PROSITE" id="PS50405"/>
    </source>
</evidence>
<organism evidence="3">
    <name type="scientific">Rhizobium leguminosarum</name>
    <dbReference type="NCBI Taxonomy" id="384"/>
    <lineage>
        <taxon>Bacteria</taxon>
        <taxon>Pseudomonadati</taxon>
        <taxon>Pseudomonadota</taxon>
        <taxon>Alphaproteobacteria</taxon>
        <taxon>Hyphomicrobiales</taxon>
        <taxon>Rhizobiaceae</taxon>
        <taxon>Rhizobium/Agrobacterium group</taxon>
        <taxon>Rhizobium</taxon>
    </lineage>
</organism>
<dbReference type="AlphaFoldDB" id="A0A154I944"/>
<dbReference type="PANTHER" id="PTHR11571">
    <property type="entry name" value="GLUTATHIONE S-TRANSFERASE"/>
    <property type="match status" value="1"/>
</dbReference>
<dbReference type="RefSeq" id="WP_062945094.1">
    <property type="nucleotide sequence ID" value="NZ_CP171846.1"/>
</dbReference>
<dbReference type="CDD" id="cd03039">
    <property type="entry name" value="GST_N_Sigma_like"/>
    <property type="match status" value="1"/>
</dbReference>
<comment type="caution">
    <text evidence="3">The sequence shown here is derived from an EMBL/GenBank/DDBJ whole genome shotgun (WGS) entry which is preliminary data.</text>
</comment>
<dbReference type="GO" id="GO:0006749">
    <property type="term" value="P:glutathione metabolic process"/>
    <property type="evidence" value="ECO:0007669"/>
    <property type="project" value="TreeGrafter"/>
</dbReference>
<accession>A0A154I944</accession>
<protein>
    <submittedName>
        <fullName evidence="3">Glutathione S-transferase</fullName>
    </submittedName>
</protein>
<dbReference type="InterPro" id="IPR050213">
    <property type="entry name" value="GST_superfamily"/>
</dbReference>
<reference evidence="3" key="1">
    <citation type="submission" date="2016-03" db="EMBL/GenBank/DDBJ databases">
        <title>Microsymbionts genomes from the relict species Vavilovia formosa.</title>
        <authorList>
            <person name="Chirak E."/>
            <person name="Kimeklis A."/>
            <person name="Kopat V."/>
            <person name="Andronov E."/>
        </authorList>
    </citation>
    <scope>NUCLEOTIDE SEQUENCE [LARGE SCALE GENOMIC DNA]</scope>
    <source>
        <strain evidence="3">Vaf12</strain>
    </source>
</reference>
<sequence>MAYELYYWDGIQGRGEFVRLALEEAGADYIDITRQSGRGRGTGAMIDIMESESEPHIPFAPPFLKDGDLIIPHVANILFYLGPKLGLAPKDEGLRHVVNGLQLTVADFVAEVHDTHHPIDMSLYYEDQKQEAKARSAAFIRHRIPKFLGYFERMLRQNPKGANHMVGHALTYVDLSLFQVIAGLTYAFPKAMTNSKAEYPALLALHDAVAKRPNIARYLASNRRLAFNEEGIFRHYPELDGAG</sequence>